<dbReference type="AlphaFoldDB" id="A0A2K8NQL1"/>
<dbReference type="Gene3D" id="3.20.20.70">
    <property type="entry name" value="Aldolase class I"/>
    <property type="match status" value="1"/>
</dbReference>
<dbReference type="InterPro" id="IPR013785">
    <property type="entry name" value="Aldolase_TIM"/>
</dbReference>
<dbReference type="Pfam" id="PF07071">
    <property type="entry name" value="KDGP_aldolase"/>
    <property type="match status" value="1"/>
</dbReference>
<dbReference type="EMBL" id="CP024962">
    <property type="protein sequence ID" value="ATZ16109.1"/>
    <property type="molecule type" value="Genomic_DNA"/>
</dbReference>
<proteinExistence type="predicted"/>
<dbReference type="OrthoDB" id="6580179at2"/>
<dbReference type="InterPro" id="IPR010763">
    <property type="entry name" value="DgaF"/>
</dbReference>
<protein>
    <submittedName>
        <fullName evidence="1">2-dehydro-3-deoxyphosphooctonate aldolase</fullName>
    </submittedName>
</protein>
<dbReference type="NCBIfam" id="NF047796">
    <property type="entry name" value="DhDoxPGlucAldDagF"/>
    <property type="match status" value="1"/>
</dbReference>
<evidence type="ECO:0000313" key="2">
    <source>
        <dbReference type="Proteomes" id="UP000232222"/>
    </source>
</evidence>
<gene>
    <name evidence="1" type="ORF">EFREU_v1c00820</name>
</gene>
<accession>A0A2K8NQL1</accession>
<name>A0A2K8NQL1_9MOLU</name>
<sequence length="243" mass="26630">MNKINWYNNKIALNVLANDLENAKNIYEAAEKHVVVGILSKNFETIAQAKSEMKIWADALDNNISIGLGAGDPKQSYMVASLAKMLKPNHANQVFTGVGLTRDDFKNDDIFINCLVSPSGKIGYVKINTGPNSSKAEDAVVPINTAIQMIKDMGGNSIKFFNMKGLQYLDEFCEVAKVCAKNNFALEPTGGITLENFEVILKSALEAGVQKIIPHVYSSIIDPVTGETKVEDVKTLLNIIKKY</sequence>
<dbReference type="Proteomes" id="UP000232222">
    <property type="component" value="Chromosome"/>
</dbReference>
<dbReference type="RefSeq" id="WP_100609071.1">
    <property type="nucleotide sequence ID" value="NZ_CP024962.1"/>
</dbReference>
<dbReference type="NCBIfam" id="TIGR03581">
    <property type="entry name" value="EF_0839"/>
    <property type="match status" value="1"/>
</dbReference>
<dbReference type="KEGG" id="efr:EFREU_v1c00820"/>
<reference evidence="1 2" key="1">
    <citation type="submission" date="2017-11" db="EMBL/GenBank/DDBJ databases">
        <title>Genome sequence of Entomoplasma freundtii BARC 318 (ATCC 51999).</title>
        <authorList>
            <person name="Lo W.-S."/>
            <person name="Gasparich G.E."/>
            <person name="Kuo C.-H."/>
        </authorList>
    </citation>
    <scope>NUCLEOTIDE SEQUENCE [LARGE SCALE GENOMIC DNA]</scope>
    <source>
        <strain evidence="1 2">BARC 318</strain>
    </source>
</reference>
<organism evidence="1 2">
    <name type="scientific">Entomoplasma freundtii</name>
    <dbReference type="NCBI Taxonomy" id="74700"/>
    <lineage>
        <taxon>Bacteria</taxon>
        <taxon>Bacillati</taxon>
        <taxon>Mycoplasmatota</taxon>
        <taxon>Mollicutes</taxon>
        <taxon>Entomoplasmatales</taxon>
        <taxon>Entomoplasmataceae</taxon>
        <taxon>Entomoplasma</taxon>
    </lineage>
</organism>
<evidence type="ECO:0000313" key="1">
    <source>
        <dbReference type="EMBL" id="ATZ16109.1"/>
    </source>
</evidence>
<keyword evidence="2" id="KW-1185">Reference proteome</keyword>